<dbReference type="AlphaFoldDB" id="A0A2I1H2V5"/>
<accession>A0A2I1H2V5</accession>
<dbReference type="EMBL" id="LLXI01001344">
    <property type="protein sequence ID" value="PKY53202.1"/>
    <property type="molecule type" value="Genomic_DNA"/>
</dbReference>
<proteinExistence type="predicted"/>
<gene>
    <name evidence="1" type="ORF">RhiirA4_471281</name>
</gene>
<sequence length="70" mass="7895">MQTTPVGPIGQYCHPSSQLDSNFISYGVLEEIHAIIQDKEKMQTTPMGPIGQYCHPPSQLDVIHEWNNNE</sequence>
<name>A0A2I1H2V5_9GLOM</name>
<comment type="caution">
    <text evidence="1">The sequence shown here is derived from an EMBL/GenBank/DDBJ whole genome shotgun (WGS) entry which is preliminary data.</text>
</comment>
<evidence type="ECO:0000313" key="1">
    <source>
        <dbReference type="EMBL" id="PKY53202.1"/>
    </source>
</evidence>
<keyword evidence="2" id="KW-1185">Reference proteome</keyword>
<reference evidence="1 2" key="1">
    <citation type="submission" date="2015-10" db="EMBL/GenBank/DDBJ databases">
        <title>Genome analyses suggest a sexual origin of heterokaryosis in a supposedly ancient asexual fungus.</title>
        <authorList>
            <person name="Ropars J."/>
            <person name="Sedzielewska K."/>
            <person name="Noel J."/>
            <person name="Charron P."/>
            <person name="Farinelli L."/>
            <person name="Marton T."/>
            <person name="Kruger M."/>
            <person name="Pelin A."/>
            <person name="Brachmann A."/>
            <person name="Corradi N."/>
        </authorList>
    </citation>
    <scope>NUCLEOTIDE SEQUENCE [LARGE SCALE GENOMIC DNA]</scope>
    <source>
        <strain evidence="1 2">A4</strain>
    </source>
</reference>
<evidence type="ECO:0000313" key="2">
    <source>
        <dbReference type="Proteomes" id="UP000234323"/>
    </source>
</evidence>
<organism evidence="1 2">
    <name type="scientific">Rhizophagus irregularis</name>
    <dbReference type="NCBI Taxonomy" id="588596"/>
    <lineage>
        <taxon>Eukaryota</taxon>
        <taxon>Fungi</taxon>
        <taxon>Fungi incertae sedis</taxon>
        <taxon>Mucoromycota</taxon>
        <taxon>Glomeromycotina</taxon>
        <taxon>Glomeromycetes</taxon>
        <taxon>Glomerales</taxon>
        <taxon>Glomeraceae</taxon>
        <taxon>Rhizophagus</taxon>
    </lineage>
</organism>
<dbReference type="Proteomes" id="UP000234323">
    <property type="component" value="Unassembled WGS sequence"/>
</dbReference>
<dbReference type="VEuPathDB" id="FungiDB:RhiirFUN_002475"/>
<protein>
    <submittedName>
        <fullName evidence="1">Uncharacterized protein</fullName>
    </submittedName>
</protein>